<keyword evidence="3" id="KW-0238">DNA-binding</keyword>
<evidence type="ECO:0000256" key="2">
    <source>
        <dbReference type="ARBA" id="ARBA00023015"/>
    </source>
</evidence>
<dbReference type="PANTHER" id="PTHR12802:SF155">
    <property type="entry name" value="DEUBIQUITINASE MYSM1"/>
    <property type="match status" value="1"/>
</dbReference>
<feature type="domain" description="Myb-like" evidence="7">
    <location>
        <begin position="49"/>
        <end position="99"/>
    </location>
</feature>
<evidence type="ECO:0000256" key="1">
    <source>
        <dbReference type="ARBA" id="ARBA00004123"/>
    </source>
</evidence>
<dbReference type="PROSITE" id="PS50090">
    <property type="entry name" value="MYB_LIKE"/>
    <property type="match status" value="1"/>
</dbReference>
<feature type="domain" description="HTH myb-type" evidence="9">
    <location>
        <begin position="49"/>
        <end position="103"/>
    </location>
</feature>
<keyword evidence="5" id="KW-0539">Nucleus</keyword>
<gene>
    <name evidence="10" type="primary">DR03</name>
</gene>
<dbReference type="PANTHER" id="PTHR12802">
    <property type="entry name" value="SWI/SNF COMPLEX-RELATED"/>
    <property type="match status" value="1"/>
</dbReference>
<feature type="domain" description="SANT" evidence="8">
    <location>
        <begin position="52"/>
        <end position="103"/>
    </location>
</feature>
<evidence type="ECO:0000313" key="10">
    <source>
        <dbReference type="EMBL" id="BAO57283.1"/>
    </source>
</evidence>
<organism evidence="10">
    <name type="scientific">Ipomoea nil</name>
    <name type="common">Japanese morning glory</name>
    <name type="synonym">Pharbitis nil</name>
    <dbReference type="NCBI Taxonomy" id="35883"/>
    <lineage>
        <taxon>Eukaryota</taxon>
        <taxon>Viridiplantae</taxon>
        <taxon>Streptophyta</taxon>
        <taxon>Embryophyta</taxon>
        <taxon>Tracheophyta</taxon>
        <taxon>Spermatophyta</taxon>
        <taxon>Magnoliopsida</taxon>
        <taxon>eudicotyledons</taxon>
        <taxon>Gunneridae</taxon>
        <taxon>Pentapetalae</taxon>
        <taxon>asterids</taxon>
        <taxon>lamiids</taxon>
        <taxon>Solanales</taxon>
        <taxon>Convolvulaceae</taxon>
        <taxon>Ipomoeeae</taxon>
        <taxon>Ipomoea</taxon>
    </lineage>
</organism>
<feature type="compositionally biased region" description="Polar residues" evidence="6">
    <location>
        <begin position="181"/>
        <end position="190"/>
    </location>
</feature>
<feature type="region of interest" description="Disordered" evidence="6">
    <location>
        <begin position="1"/>
        <end position="21"/>
    </location>
</feature>
<keyword evidence="2" id="KW-0805">Transcription regulation</keyword>
<feature type="compositionally biased region" description="Polar residues" evidence="6">
    <location>
        <begin position="9"/>
        <end position="19"/>
    </location>
</feature>
<reference evidence="10" key="1">
    <citation type="journal article" date="2014" name="Plant Cell Rep.">
        <title>Length of the dark period affects flower opening and the expression of circadian-clock associated genes as well as xyloglucan endotransglucosylase/hydrolase genes in petals of morning glory (Ipomoea nil).</title>
        <authorList>
            <person name="Shinozaki Y."/>
            <person name="Tanaka R."/>
            <person name="Ono H."/>
            <person name="Ogiwara I."/>
            <person name="Kanekatsu M."/>
            <person name="van Doorn W.G."/>
            <person name="Yamada T."/>
        </authorList>
    </citation>
    <scope>NUCLEOTIDE SEQUENCE</scope>
</reference>
<feature type="compositionally biased region" description="Basic and acidic residues" evidence="6">
    <location>
        <begin position="475"/>
        <end position="487"/>
    </location>
</feature>
<keyword evidence="4" id="KW-0804">Transcription</keyword>
<dbReference type="SMART" id="SM00717">
    <property type="entry name" value="SANT"/>
    <property type="match status" value="1"/>
</dbReference>
<evidence type="ECO:0000259" key="8">
    <source>
        <dbReference type="PROSITE" id="PS51293"/>
    </source>
</evidence>
<dbReference type="EMBL" id="AB849967">
    <property type="protein sequence ID" value="BAO57283.1"/>
    <property type="molecule type" value="mRNA"/>
</dbReference>
<feature type="compositionally biased region" description="Basic residues" evidence="6">
    <location>
        <begin position="123"/>
        <end position="133"/>
    </location>
</feature>
<dbReference type="PROSITE" id="PS51294">
    <property type="entry name" value="HTH_MYB"/>
    <property type="match status" value="1"/>
</dbReference>
<dbReference type="FunFam" id="1.10.10.60:FF:000023">
    <property type="entry name" value="protein REVEILLE 6 isoform X1"/>
    <property type="match status" value="1"/>
</dbReference>
<feature type="compositionally biased region" description="Polar residues" evidence="6">
    <location>
        <begin position="199"/>
        <end position="208"/>
    </location>
</feature>
<dbReference type="GO" id="GO:0010468">
    <property type="term" value="P:regulation of gene expression"/>
    <property type="evidence" value="ECO:0007669"/>
    <property type="project" value="UniProtKB-ARBA"/>
</dbReference>
<dbReference type="GO" id="GO:0010597">
    <property type="term" value="P:green leaf volatile biosynthetic process"/>
    <property type="evidence" value="ECO:0007669"/>
    <property type="project" value="UniProtKB-ARBA"/>
</dbReference>
<dbReference type="InterPro" id="IPR006447">
    <property type="entry name" value="Myb_dom_plants"/>
</dbReference>
<dbReference type="GO" id="GO:0005634">
    <property type="term" value="C:nucleus"/>
    <property type="evidence" value="ECO:0007669"/>
    <property type="project" value="UniProtKB-SubCell"/>
</dbReference>
<protein>
    <submittedName>
        <fullName evidence="10">Myb family transcription factor</fullName>
    </submittedName>
</protein>
<accession>X5I0Q8</accession>
<comment type="subcellular location">
    <subcellularLocation>
        <location evidence="1">Nucleus</location>
    </subcellularLocation>
</comment>
<dbReference type="SUPFAM" id="SSF46689">
    <property type="entry name" value="Homeodomain-like"/>
    <property type="match status" value="1"/>
</dbReference>
<sequence length="487" mass="53317">MVSTGMAVQDQNGGTSIPASTDMGVSAARSIQHLTPADEHAPKARKPYTITKQRERWTEEEHNKFLEALKLYGRAWRRIEEHVGTKTAVQIRSHAQKFFSKVVRESNGTDVNSVKPIEIPPPRPKRKPMHPYPRKLVIAGGAPAQEKLTSSVPSNLCPVEKENQENQSPTSVLSALGSEGEGTTDSTLNGSPPPVSSALGDSSSGFLPSEQCNLLQEENRSSLPVQPSTNPGPDEQPFARLELFPQENGFVNDCSTEASSTYSLKLFGKTVLVTDSHRPSSPTSGTSKTLPTEANDEVATQSLPWTFAPMKILFGSPECTSTSLYYPPTQIEYSNTVESVLAPSLPWGLPYATASFPRVQVHDPIPVKARPVFDPKETEDNENRKEASSAASNSGSVNILEKHIGKNSETETETETGESEEQQSSEKIGSEVSAFRPTETTNFKLRTSSSKRMKGFLPYKRCLAERATHSSTITGEEREEQRTRLCL</sequence>
<feature type="compositionally biased region" description="Polar residues" evidence="6">
    <location>
        <begin position="279"/>
        <end position="294"/>
    </location>
</feature>
<dbReference type="InterPro" id="IPR001005">
    <property type="entry name" value="SANT/Myb"/>
</dbReference>
<dbReference type="PROSITE" id="PS51293">
    <property type="entry name" value="SANT"/>
    <property type="match status" value="1"/>
</dbReference>
<evidence type="ECO:0000256" key="4">
    <source>
        <dbReference type="ARBA" id="ARBA00023163"/>
    </source>
</evidence>
<feature type="compositionally biased region" description="Basic and acidic residues" evidence="6">
    <location>
        <begin position="400"/>
        <end position="409"/>
    </location>
</feature>
<feature type="compositionally biased region" description="Polar residues" evidence="6">
    <location>
        <begin position="219"/>
        <end position="231"/>
    </location>
</feature>
<dbReference type="GO" id="GO:0000976">
    <property type="term" value="F:transcription cis-regulatory region binding"/>
    <property type="evidence" value="ECO:0007669"/>
    <property type="project" value="UniProtKB-ARBA"/>
</dbReference>
<evidence type="ECO:0000259" key="9">
    <source>
        <dbReference type="PROSITE" id="PS51294"/>
    </source>
</evidence>
<feature type="region of interest" description="Disordered" evidence="6">
    <location>
        <begin position="275"/>
        <end position="294"/>
    </location>
</feature>
<name>X5I0Q8_IPONI</name>
<dbReference type="InterPro" id="IPR017930">
    <property type="entry name" value="Myb_dom"/>
</dbReference>
<evidence type="ECO:0000256" key="5">
    <source>
        <dbReference type="ARBA" id="ARBA00023242"/>
    </source>
</evidence>
<evidence type="ECO:0000256" key="3">
    <source>
        <dbReference type="ARBA" id="ARBA00023125"/>
    </source>
</evidence>
<evidence type="ECO:0000256" key="6">
    <source>
        <dbReference type="SAM" id="MobiDB-lite"/>
    </source>
</evidence>
<feature type="region of interest" description="Disordered" evidence="6">
    <location>
        <begin position="219"/>
        <end position="238"/>
    </location>
</feature>
<dbReference type="CDD" id="cd00167">
    <property type="entry name" value="SANT"/>
    <property type="match status" value="1"/>
</dbReference>
<feature type="region of interest" description="Disordered" evidence="6">
    <location>
        <begin position="465"/>
        <end position="487"/>
    </location>
</feature>
<feature type="region of interest" description="Disordered" evidence="6">
    <location>
        <begin position="367"/>
        <end position="450"/>
    </location>
</feature>
<feature type="compositionally biased region" description="Polar residues" evidence="6">
    <location>
        <begin position="438"/>
        <end position="448"/>
    </location>
</feature>
<dbReference type="InterPro" id="IPR017884">
    <property type="entry name" value="SANT_dom"/>
</dbReference>
<dbReference type="AlphaFoldDB" id="X5I0Q8"/>
<dbReference type="Gene3D" id="1.10.10.60">
    <property type="entry name" value="Homeodomain-like"/>
    <property type="match status" value="1"/>
</dbReference>
<proteinExistence type="evidence at transcript level"/>
<feature type="compositionally biased region" description="Acidic residues" evidence="6">
    <location>
        <begin position="410"/>
        <end position="423"/>
    </location>
</feature>
<feature type="region of interest" description="Disordered" evidence="6">
    <location>
        <begin position="111"/>
        <end position="208"/>
    </location>
</feature>
<dbReference type="InterPro" id="IPR009057">
    <property type="entry name" value="Homeodomain-like_sf"/>
</dbReference>
<dbReference type="Pfam" id="PF00249">
    <property type="entry name" value="Myb_DNA-binding"/>
    <property type="match status" value="1"/>
</dbReference>
<dbReference type="NCBIfam" id="TIGR01557">
    <property type="entry name" value="myb_SHAQKYF"/>
    <property type="match status" value="1"/>
</dbReference>
<feature type="compositionally biased region" description="Basic and acidic residues" evidence="6">
    <location>
        <begin position="371"/>
        <end position="387"/>
    </location>
</feature>
<evidence type="ECO:0000259" key="7">
    <source>
        <dbReference type="PROSITE" id="PS50090"/>
    </source>
</evidence>